<dbReference type="InParanoid" id="D6Z6G3"/>
<dbReference type="GO" id="GO:0015627">
    <property type="term" value="C:type II protein secretion system complex"/>
    <property type="evidence" value="ECO:0007669"/>
    <property type="project" value="InterPro"/>
</dbReference>
<evidence type="ECO:0000256" key="9">
    <source>
        <dbReference type="ARBA" id="ARBA00023136"/>
    </source>
</evidence>
<dbReference type="EMBL" id="CP001940">
    <property type="protein sequence ID" value="ADH86928.1"/>
    <property type="molecule type" value="Genomic_DNA"/>
</dbReference>
<dbReference type="Pfam" id="PF04612">
    <property type="entry name" value="T2SSM"/>
    <property type="match status" value="1"/>
</dbReference>
<evidence type="ECO:0000256" key="10">
    <source>
        <dbReference type="SAM" id="Phobius"/>
    </source>
</evidence>
<proteinExistence type="inferred from homology"/>
<evidence type="ECO:0000256" key="4">
    <source>
        <dbReference type="ARBA" id="ARBA00022475"/>
    </source>
</evidence>
<dbReference type="InterPro" id="IPR023229">
    <property type="entry name" value="T2SS_M_periplasmic_sf"/>
</dbReference>
<keyword evidence="6 10" id="KW-0812">Transmembrane</keyword>
<gene>
    <name evidence="11" type="ordered locus">DaAHT2_2263</name>
</gene>
<sequence>MIDLKEIRAGLEARLEGLLADVPPRQRPLLFIGLGLLVPLLVWLLLLAPLGSSRDSLQRDIGAREQELAWMREAAQEVQRYAITAGNGARPGGSPLAAIDSSAREFGLGRAMQRVEPGDGGEVRVWLEDAVFDDLLRWLDRLGRGHGIEAVEVVVEPARGGRAARVNARLTLIRDAEAS</sequence>
<keyword evidence="8 10" id="KW-1133">Transmembrane helix</keyword>
<dbReference type="STRING" id="589865.DaAHT2_2263"/>
<dbReference type="OrthoDB" id="6120808at2"/>
<dbReference type="GO" id="GO:0015628">
    <property type="term" value="P:protein secretion by the type II secretion system"/>
    <property type="evidence" value="ECO:0007669"/>
    <property type="project" value="InterPro"/>
</dbReference>
<dbReference type="Gene3D" id="3.30.1360.100">
    <property type="entry name" value="General secretion pathway protein M, EpsM"/>
    <property type="match status" value="1"/>
</dbReference>
<reference evidence="12" key="1">
    <citation type="submission" date="2010-02" db="EMBL/GenBank/DDBJ databases">
        <title>Complete sequence of Desulfurivibrio alkaliphilus AHT2.</title>
        <authorList>
            <consortium name="US DOE Joint Genome Institute"/>
            <person name="Pitluck S."/>
            <person name="Chertkov O."/>
            <person name="Detter J.C."/>
            <person name="Han C."/>
            <person name="Tapia R."/>
            <person name="Larimer F."/>
            <person name="Land M."/>
            <person name="Hauser L."/>
            <person name="Kyrpides N."/>
            <person name="Mikhailova N."/>
            <person name="Sorokin D.Y."/>
            <person name="Muyzer G."/>
            <person name="Woyke T."/>
        </authorList>
    </citation>
    <scope>NUCLEOTIDE SEQUENCE [LARGE SCALE GENOMIC DNA]</scope>
    <source>
        <strain evidence="12">DSM 19089 / UNIQEM U267 / AHT2</strain>
    </source>
</reference>
<dbReference type="GO" id="GO:0005886">
    <property type="term" value="C:plasma membrane"/>
    <property type="evidence" value="ECO:0007669"/>
    <property type="project" value="UniProtKB-SubCell"/>
</dbReference>
<keyword evidence="9 10" id="KW-0472">Membrane</keyword>
<keyword evidence="12" id="KW-1185">Reference proteome</keyword>
<dbReference type="AlphaFoldDB" id="D6Z6G3"/>
<dbReference type="Proteomes" id="UP000001508">
    <property type="component" value="Chromosome"/>
</dbReference>
<dbReference type="FunCoup" id="D6Z6G3">
    <property type="interactions" value="35"/>
</dbReference>
<evidence type="ECO:0000256" key="3">
    <source>
        <dbReference type="ARBA" id="ARBA00022448"/>
    </source>
</evidence>
<evidence type="ECO:0000256" key="8">
    <source>
        <dbReference type="ARBA" id="ARBA00022989"/>
    </source>
</evidence>
<keyword evidence="4" id="KW-1003">Cell membrane</keyword>
<dbReference type="KEGG" id="dak:DaAHT2_2263"/>
<dbReference type="HOGENOM" id="CLU_118900_2_0_7"/>
<evidence type="ECO:0000256" key="6">
    <source>
        <dbReference type="ARBA" id="ARBA00022692"/>
    </source>
</evidence>
<dbReference type="RefSeq" id="WP_013164442.1">
    <property type="nucleotide sequence ID" value="NC_014216.1"/>
</dbReference>
<keyword evidence="3" id="KW-0813">Transport</keyword>
<organism evidence="11 12">
    <name type="scientific">Desulfurivibrio alkaliphilus (strain DSM 19089 / UNIQEM U267 / AHT2)</name>
    <dbReference type="NCBI Taxonomy" id="589865"/>
    <lineage>
        <taxon>Bacteria</taxon>
        <taxon>Pseudomonadati</taxon>
        <taxon>Thermodesulfobacteriota</taxon>
        <taxon>Desulfobulbia</taxon>
        <taxon>Desulfobulbales</taxon>
        <taxon>Desulfobulbaceae</taxon>
        <taxon>Desulfurivibrio</taxon>
    </lineage>
</organism>
<dbReference type="eggNOG" id="COG3149">
    <property type="taxonomic scope" value="Bacteria"/>
</dbReference>
<dbReference type="SUPFAM" id="SSF103054">
    <property type="entry name" value="General secretion pathway protein M, EpsM"/>
    <property type="match status" value="1"/>
</dbReference>
<evidence type="ECO:0000256" key="2">
    <source>
        <dbReference type="ARBA" id="ARBA00010637"/>
    </source>
</evidence>
<protein>
    <submittedName>
        <fullName evidence="11">General secretion pathway M protein</fullName>
    </submittedName>
</protein>
<comment type="subcellular location">
    <subcellularLocation>
        <location evidence="1">Cell inner membrane</location>
        <topology evidence="1">Single-pass membrane protein</topology>
    </subcellularLocation>
</comment>
<comment type="similarity">
    <text evidence="2">Belongs to the GSP M family.</text>
</comment>
<dbReference type="InterPro" id="IPR007690">
    <property type="entry name" value="T2SS_GspM"/>
</dbReference>
<name>D6Z6G3_DESAT</name>
<evidence type="ECO:0000256" key="1">
    <source>
        <dbReference type="ARBA" id="ARBA00004377"/>
    </source>
</evidence>
<accession>D6Z6G3</accession>
<feature type="transmembrane region" description="Helical" evidence="10">
    <location>
        <begin position="29"/>
        <end position="50"/>
    </location>
</feature>
<evidence type="ECO:0000313" key="11">
    <source>
        <dbReference type="EMBL" id="ADH86928.1"/>
    </source>
</evidence>
<keyword evidence="7" id="KW-0653">Protein transport</keyword>
<evidence type="ECO:0000313" key="12">
    <source>
        <dbReference type="Proteomes" id="UP000001508"/>
    </source>
</evidence>
<evidence type="ECO:0000256" key="7">
    <source>
        <dbReference type="ARBA" id="ARBA00022927"/>
    </source>
</evidence>
<keyword evidence="5" id="KW-0997">Cell inner membrane</keyword>
<evidence type="ECO:0000256" key="5">
    <source>
        <dbReference type="ARBA" id="ARBA00022519"/>
    </source>
</evidence>